<feature type="domain" description="GH18" evidence="2">
    <location>
        <begin position="32"/>
        <end position="419"/>
    </location>
</feature>
<evidence type="ECO:0000256" key="1">
    <source>
        <dbReference type="SAM" id="SignalP"/>
    </source>
</evidence>
<comment type="caution">
    <text evidence="3">The sequence shown here is derived from an EMBL/GenBank/DDBJ whole genome shotgun (WGS) entry which is preliminary data.</text>
</comment>
<dbReference type="PROSITE" id="PS51910">
    <property type="entry name" value="GH18_2"/>
    <property type="match status" value="1"/>
</dbReference>
<evidence type="ECO:0000259" key="2">
    <source>
        <dbReference type="PROSITE" id="PS51910"/>
    </source>
</evidence>
<dbReference type="GO" id="GO:0006032">
    <property type="term" value="P:chitin catabolic process"/>
    <property type="evidence" value="ECO:0007669"/>
    <property type="project" value="TreeGrafter"/>
</dbReference>
<dbReference type="Gene3D" id="3.20.20.80">
    <property type="entry name" value="Glycosidases"/>
    <property type="match status" value="1"/>
</dbReference>
<dbReference type="Gene3D" id="3.10.50.10">
    <property type="match status" value="1"/>
</dbReference>
<dbReference type="InterPro" id="IPR001223">
    <property type="entry name" value="Glyco_hydro18_cat"/>
</dbReference>
<feature type="signal peptide" evidence="1">
    <location>
        <begin position="1"/>
        <end position="23"/>
    </location>
</feature>
<evidence type="ECO:0000313" key="4">
    <source>
        <dbReference type="Proteomes" id="UP000235388"/>
    </source>
</evidence>
<dbReference type="OrthoDB" id="73875at2759"/>
<evidence type="ECO:0000313" key="3">
    <source>
        <dbReference type="EMBL" id="PLW44435.1"/>
    </source>
</evidence>
<dbReference type="Pfam" id="PF00704">
    <property type="entry name" value="Glyco_hydro_18"/>
    <property type="match status" value="1"/>
</dbReference>
<dbReference type="GO" id="GO:0008061">
    <property type="term" value="F:chitin binding"/>
    <property type="evidence" value="ECO:0007669"/>
    <property type="project" value="InterPro"/>
</dbReference>
<keyword evidence="1" id="KW-0732">Signal</keyword>
<dbReference type="SUPFAM" id="SSF51445">
    <property type="entry name" value="(Trans)glycosidases"/>
    <property type="match status" value="1"/>
</dbReference>
<dbReference type="GO" id="GO:0005975">
    <property type="term" value="P:carbohydrate metabolic process"/>
    <property type="evidence" value="ECO:0007669"/>
    <property type="project" value="InterPro"/>
</dbReference>
<dbReference type="Proteomes" id="UP000235388">
    <property type="component" value="Unassembled WGS sequence"/>
</dbReference>
<organism evidence="3 4">
    <name type="scientific">Puccinia coronata f. sp. avenae</name>
    <dbReference type="NCBI Taxonomy" id="200324"/>
    <lineage>
        <taxon>Eukaryota</taxon>
        <taxon>Fungi</taxon>
        <taxon>Dikarya</taxon>
        <taxon>Basidiomycota</taxon>
        <taxon>Pucciniomycotina</taxon>
        <taxon>Pucciniomycetes</taxon>
        <taxon>Pucciniales</taxon>
        <taxon>Pucciniaceae</taxon>
        <taxon>Puccinia</taxon>
    </lineage>
</organism>
<dbReference type="EMBL" id="PGCJ01000137">
    <property type="protein sequence ID" value="PLW44435.1"/>
    <property type="molecule type" value="Genomic_DNA"/>
</dbReference>
<gene>
    <name evidence="3" type="ORF">PCANC_06242</name>
</gene>
<dbReference type="InterPro" id="IPR029070">
    <property type="entry name" value="Chitinase_insertion_sf"/>
</dbReference>
<protein>
    <recommendedName>
        <fullName evidence="2">GH18 domain-containing protein</fullName>
    </recommendedName>
</protein>
<dbReference type="STRING" id="200324.A0A2N5V363"/>
<accession>A0A2N5V363</accession>
<proteinExistence type="predicted"/>
<dbReference type="GO" id="GO:0004568">
    <property type="term" value="F:chitinase activity"/>
    <property type="evidence" value="ECO:0007669"/>
    <property type="project" value="TreeGrafter"/>
</dbReference>
<dbReference type="InterPro" id="IPR050314">
    <property type="entry name" value="Glycosyl_Hydrlase_18"/>
</dbReference>
<dbReference type="InterPro" id="IPR017853">
    <property type="entry name" value="GH"/>
</dbReference>
<dbReference type="PANTHER" id="PTHR11177">
    <property type="entry name" value="CHITINASE"/>
    <property type="match status" value="1"/>
</dbReference>
<dbReference type="SMART" id="SM00636">
    <property type="entry name" value="Glyco_18"/>
    <property type="match status" value="1"/>
</dbReference>
<feature type="chain" id="PRO_5014652674" description="GH18 domain-containing protein" evidence="1">
    <location>
        <begin position="24"/>
        <end position="495"/>
    </location>
</feature>
<reference evidence="3 4" key="1">
    <citation type="submission" date="2017-11" db="EMBL/GenBank/DDBJ databases">
        <title>De novo assembly and phasing of dikaryotic genomes from two isolates of Puccinia coronata f. sp. avenae, the causal agent of oat crown rust.</title>
        <authorList>
            <person name="Miller M.E."/>
            <person name="Zhang Y."/>
            <person name="Omidvar V."/>
            <person name="Sperschneider J."/>
            <person name="Schwessinger B."/>
            <person name="Raley C."/>
            <person name="Palmer J.M."/>
            <person name="Garnica D."/>
            <person name="Upadhyaya N."/>
            <person name="Rathjen J."/>
            <person name="Taylor J.M."/>
            <person name="Park R.F."/>
            <person name="Dodds P.N."/>
            <person name="Hirsch C.D."/>
            <person name="Kianian S.F."/>
            <person name="Figueroa M."/>
        </authorList>
    </citation>
    <scope>NUCLEOTIDE SEQUENCE [LARGE SCALE GENOMIC DNA]</scope>
    <source>
        <strain evidence="3">12NC29</strain>
    </source>
</reference>
<dbReference type="PANTHER" id="PTHR11177:SF317">
    <property type="entry name" value="CHITINASE 12-RELATED"/>
    <property type="match status" value="1"/>
</dbReference>
<dbReference type="AlphaFoldDB" id="A0A2N5V363"/>
<sequence>MFRQVHTIIFMLVALLLGAYTNAEMADGQTALQVKGYYPSYNSEAQPPSSIDWSAYTDVFYFAMIPQENFTLSYDPSLTWAQGEKQVAEFVAEARKHNVNPIFSAGGWGGSQKFSILTQTGTSRKRFARLLVHFGKRHGFGGIEMDWEYPNGDGIGCNTKDPADVVNFGKLVKEIRAQWPEACLSAAVSINGLIGADGSPATTAETALLNRYLDFVNLMAYDVYGPWAPTTGPIAPLNGTCSPSDYALSVDTGVQMILKQGFKPSQIILGIPTYAYRLELSSPELVPRTVNGQTSYFYQNHTAATPPGGKSDGQPGLDICGNNQTWGGTFVVTELISNGWLSPDQKNGLNGYQVYRDACSGAPFLTNGQYFITYDDEDSTISKAVYAKDNQLGGIYFFDTAGAPPSTIREAGKHIVADATNASATLGYVSAQETLAPACVLIGPCSHCGSPLLDLSSSCSSWLLRRSLSHAAPDALVSPAKLDRLRLFDCCLNSS</sequence>
<dbReference type="GO" id="GO:0005576">
    <property type="term" value="C:extracellular region"/>
    <property type="evidence" value="ECO:0007669"/>
    <property type="project" value="TreeGrafter"/>
</dbReference>
<name>A0A2N5V363_9BASI</name>
<keyword evidence="4" id="KW-1185">Reference proteome</keyword>
<dbReference type="InterPro" id="IPR011583">
    <property type="entry name" value="Chitinase_II/V-like_cat"/>
</dbReference>